<sequence length="797" mass="90110">RLVWISFAKFLTFFIPNAVLYYVAGLRTSASRIAWREKIALFTIFLSAAALLCFWLEYVSTLVCTPKKLFDYRTVFANDSKLSAIHGSVVDWSDYSSDMADFVKQYPHYDLSLDFPKFMSLSRESQYSAYNNPVLNDCIFNLNMSARADAWLDYYLNIHPGYDYRNNALLHCPMPGHPNITGAPCFGGMDVMNGYKTKGEVFYDPVSVKKYFNALPTSRNSTKKAFVILNGNVLDVAAYLLGATEIVTMSSQYSSHSFVSDRMFLPLDLTLHMYKNLGKDISTFFDRNMTENPERYRACITQLFQAGVSYNPTSCSQINPGLWATMAPESSSSLVAKSQEWPHTVLMVPCFAESSDTLKQTLDNLARSGYDDAKKLLLFVCDGVAINAEAKRETYKILLDSLGHSAKQCCAQARLALGARLGHVRPANPEENLTTMIQIFPVYMDFFTGLAYEACLRSVTTINGGLVMFKIWTEKEYPTKHYKKQRGVEQHRLTSLVKMPKISDEIIALSPFGDEHASDDADTVNSTPHATLKKTAVKIRPESNLNLVPNTSIQACCIHPTVIRGICTPQPNTMHMQNVLLLGEEKYLSIVLLTSHPGHQLGFEPDAEGYATLPSSFCSLQGLQTRNLRATFHTLLEMNRVSWRLGFRYWLVSTFALIDMIFSTPVTVYLYVIFVRSVQGFGMSYTLIACAFSGLMVIHMLVFLVRRQVKYILWFALYCILSIPIFVVWFPILALWQSDSAGTWYDVWPTASLQPCRVRTHGIIECEDTLRQNTMEDKDSDEQVTQDIARLTLSQFD</sequence>
<dbReference type="STRING" id="4846.A0A367JHM1"/>
<dbReference type="PANTHER" id="PTHR22914:SF41">
    <property type="entry name" value="CHITIN SYNTHASE 7"/>
    <property type="match status" value="1"/>
</dbReference>
<dbReference type="GO" id="GO:0006031">
    <property type="term" value="P:chitin biosynthetic process"/>
    <property type="evidence" value="ECO:0007669"/>
    <property type="project" value="TreeGrafter"/>
</dbReference>
<dbReference type="GO" id="GO:0016020">
    <property type="term" value="C:membrane"/>
    <property type="evidence" value="ECO:0007669"/>
    <property type="project" value="UniProtKB-SubCell"/>
</dbReference>
<keyword evidence="6" id="KW-1185">Reference proteome</keyword>
<evidence type="ECO:0008006" key="7">
    <source>
        <dbReference type="Google" id="ProtNLM"/>
    </source>
</evidence>
<dbReference type="OrthoDB" id="2235682at2759"/>
<dbReference type="InterPro" id="IPR004835">
    <property type="entry name" value="Chitin_synth"/>
</dbReference>
<feature type="transmembrane region" description="Helical" evidence="4">
    <location>
        <begin position="649"/>
        <end position="673"/>
    </location>
</feature>
<dbReference type="GO" id="GO:0004100">
    <property type="term" value="F:chitin synthase activity"/>
    <property type="evidence" value="ECO:0007669"/>
    <property type="project" value="InterPro"/>
</dbReference>
<dbReference type="PANTHER" id="PTHR22914">
    <property type="entry name" value="CHITIN SYNTHASE"/>
    <property type="match status" value="1"/>
</dbReference>
<evidence type="ECO:0000256" key="3">
    <source>
        <dbReference type="ARBA" id="ARBA00023136"/>
    </source>
</evidence>
<feature type="transmembrane region" description="Helical" evidence="4">
    <location>
        <begin position="711"/>
        <end position="736"/>
    </location>
</feature>
<evidence type="ECO:0000256" key="2">
    <source>
        <dbReference type="ARBA" id="ARBA00022692"/>
    </source>
</evidence>
<evidence type="ECO:0000256" key="1">
    <source>
        <dbReference type="ARBA" id="ARBA00004141"/>
    </source>
</evidence>
<keyword evidence="3 4" id="KW-0472">Membrane</keyword>
<comment type="caution">
    <text evidence="5">The sequence shown here is derived from an EMBL/GenBank/DDBJ whole genome shotgun (WGS) entry which is preliminary data.</text>
</comment>
<organism evidence="5 6">
    <name type="scientific">Rhizopus stolonifer</name>
    <name type="common">Rhizopus nigricans</name>
    <dbReference type="NCBI Taxonomy" id="4846"/>
    <lineage>
        <taxon>Eukaryota</taxon>
        <taxon>Fungi</taxon>
        <taxon>Fungi incertae sedis</taxon>
        <taxon>Mucoromycota</taxon>
        <taxon>Mucoromycotina</taxon>
        <taxon>Mucoromycetes</taxon>
        <taxon>Mucorales</taxon>
        <taxon>Mucorineae</taxon>
        <taxon>Rhizopodaceae</taxon>
        <taxon>Rhizopus</taxon>
    </lineage>
</organism>
<dbReference type="GO" id="GO:0071944">
    <property type="term" value="C:cell periphery"/>
    <property type="evidence" value="ECO:0007669"/>
    <property type="project" value="TreeGrafter"/>
</dbReference>
<proteinExistence type="predicted"/>
<dbReference type="Pfam" id="PF03142">
    <property type="entry name" value="Chitin_synth_2"/>
    <property type="match status" value="2"/>
</dbReference>
<reference evidence="5 6" key="1">
    <citation type="journal article" date="2018" name="G3 (Bethesda)">
        <title>Phylogenetic and Phylogenomic Definition of Rhizopus Species.</title>
        <authorList>
            <person name="Gryganskyi A.P."/>
            <person name="Golan J."/>
            <person name="Dolatabadi S."/>
            <person name="Mondo S."/>
            <person name="Robb S."/>
            <person name="Idnurm A."/>
            <person name="Muszewska A."/>
            <person name="Steczkiewicz K."/>
            <person name="Masonjones S."/>
            <person name="Liao H.L."/>
            <person name="Gajdeczka M.T."/>
            <person name="Anike F."/>
            <person name="Vuek A."/>
            <person name="Anishchenko I.M."/>
            <person name="Voigt K."/>
            <person name="de Hoog G.S."/>
            <person name="Smith M.E."/>
            <person name="Heitman J."/>
            <person name="Vilgalys R."/>
            <person name="Stajich J.E."/>
        </authorList>
    </citation>
    <scope>NUCLEOTIDE SEQUENCE [LARGE SCALE GENOMIC DNA]</scope>
    <source>
        <strain evidence="5 6">LSU 92-RS-03</strain>
    </source>
</reference>
<evidence type="ECO:0000313" key="5">
    <source>
        <dbReference type="EMBL" id="RCH89433.1"/>
    </source>
</evidence>
<feature type="non-terminal residue" evidence="5">
    <location>
        <position position="797"/>
    </location>
</feature>
<feature type="transmembrane region" description="Helical" evidence="4">
    <location>
        <begin position="39"/>
        <end position="58"/>
    </location>
</feature>
<protein>
    <recommendedName>
        <fullName evidence="7">Chitin synthase</fullName>
    </recommendedName>
</protein>
<keyword evidence="4" id="KW-1133">Transmembrane helix</keyword>
<feature type="transmembrane region" description="Helical" evidence="4">
    <location>
        <begin position="6"/>
        <end position="27"/>
    </location>
</feature>
<dbReference type="AlphaFoldDB" id="A0A367JHM1"/>
<evidence type="ECO:0000313" key="6">
    <source>
        <dbReference type="Proteomes" id="UP000253551"/>
    </source>
</evidence>
<feature type="non-terminal residue" evidence="5">
    <location>
        <position position="1"/>
    </location>
</feature>
<name>A0A367JHM1_RHIST</name>
<comment type="subcellular location">
    <subcellularLocation>
        <location evidence="1">Membrane</location>
        <topology evidence="1">Multi-pass membrane protein</topology>
    </subcellularLocation>
</comment>
<accession>A0A367JHM1</accession>
<keyword evidence="2 4" id="KW-0812">Transmembrane</keyword>
<dbReference type="EMBL" id="PJQM01003335">
    <property type="protein sequence ID" value="RCH89433.1"/>
    <property type="molecule type" value="Genomic_DNA"/>
</dbReference>
<feature type="transmembrane region" description="Helical" evidence="4">
    <location>
        <begin position="685"/>
        <end position="705"/>
    </location>
</feature>
<dbReference type="Proteomes" id="UP000253551">
    <property type="component" value="Unassembled WGS sequence"/>
</dbReference>
<dbReference type="GO" id="GO:0030428">
    <property type="term" value="C:cell septum"/>
    <property type="evidence" value="ECO:0007669"/>
    <property type="project" value="TreeGrafter"/>
</dbReference>
<gene>
    <name evidence="5" type="ORF">CU098_004372</name>
</gene>
<evidence type="ECO:0000256" key="4">
    <source>
        <dbReference type="SAM" id="Phobius"/>
    </source>
</evidence>